<comment type="caution">
    <text evidence="2">The sequence shown here is derived from an EMBL/GenBank/DDBJ whole genome shotgun (WGS) entry which is preliminary data.</text>
</comment>
<feature type="compositionally biased region" description="Basic and acidic residues" evidence="1">
    <location>
        <begin position="36"/>
        <end position="46"/>
    </location>
</feature>
<evidence type="ECO:0000256" key="1">
    <source>
        <dbReference type="SAM" id="MobiDB-lite"/>
    </source>
</evidence>
<dbReference type="EMBL" id="JXDG01000022">
    <property type="protein sequence ID" value="KIH84168.1"/>
    <property type="molecule type" value="Genomic_DNA"/>
</dbReference>
<sequence length="46" mass="5003">MKNLAGAGKVEQGSARVNRDDDVERIGRGKHLRASRLRESGRGVAQ</sequence>
<evidence type="ECO:0000313" key="3">
    <source>
        <dbReference type="Proteomes" id="UP000031535"/>
    </source>
</evidence>
<feature type="region of interest" description="Disordered" evidence="1">
    <location>
        <begin position="1"/>
        <end position="46"/>
    </location>
</feature>
<protein>
    <submittedName>
        <fullName evidence="2">Uncharacterized protein</fullName>
    </submittedName>
</protein>
<proteinExistence type="predicted"/>
<reference evidence="2 3" key="1">
    <citation type="submission" date="2015-01" db="EMBL/GenBank/DDBJ databases">
        <title>Complete genome of Pseudomonas batumici UCM B-321 producer of the batumin antibiotic with strong antistaphilococcal and potential anticancer activity.</title>
        <authorList>
            <person name="Klochko V.V."/>
            <person name="Zelena L.B."/>
            <person name="Elena K.A."/>
            <person name="Reva O.N."/>
        </authorList>
    </citation>
    <scope>NUCLEOTIDE SEQUENCE [LARGE SCALE GENOMIC DNA]</scope>
    <source>
        <strain evidence="2 3">UCM B-321</strain>
    </source>
</reference>
<dbReference type="STRING" id="226910.UCMB321_2168"/>
<feature type="compositionally biased region" description="Basic and acidic residues" evidence="1">
    <location>
        <begin position="17"/>
        <end position="27"/>
    </location>
</feature>
<evidence type="ECO:0000313" key="2">
    <source>
        <dbReference type="EMBL" id="KIH84168.1"/>
    </source>
</evidence>
<organism evidence="2 3">
    <name type="scientific">Pseudomonas batumici</name>
    <dbReference type="NCBI Taxonomy" id="226910"/>
    <lineage>
        <taxon>Bacteria</taxon>
        <taxon>Pseudomonadati</taxon>
        <taxon>Pseudomonadota</taxon>
        <taxon>Gammaproteobacteria</taxon>
        <taxon>Pseudomonadales</taxon>
        <taxon>Pseudomonadaceae</taxon>
        <taxon>Pseudomonas</taxon>
    </lineage>
</organism>
<dbReference type="AlphaFoldDB" id="A0A0C2EZD2"/>
<gene>
    <name evidence="2" type="ORF">UCMB321_2168</name>
</gene>
<accession>A0A0C2EZD2</accession>
<name>A0A0C2EZD2_9PSED</name>
<dbReference type="Proteomes" id="UP000031535">
    <property type="component" value="Unassembled WGS sequence"/>
</dbReference>
<keyword evidence="3" id="KW-1185">Reference proteome</keyword>
<dbReference type="PATRIC" id="fig|226910.6.peg.2155"/>